<evidence type="ECO:0000313" key="1">
    <source>
        <dbReference type="EMBL" id="CAB4575931.1"/>
    </source>
</evidence>
<dbReference type="InterPro" id="IPR007709">
    <property type="entry name" value="N-FG_amidohydro"/>
</dbReference>
<dbReference type="AlphaFoldDB" id="A0A6J6EHC0"/>
<reference evidence="1" key="1">
    <citation type="submission" date="2020-05" db="EMBL/GenBank/DDBJ databases">
        <authorList>
            <person name="Chiriac C."/>
            <person name="Salcher M."/>
            <person name="Ghai R."/>
            <person name="Kavagutti S V."/>
        </authorList>
    </citation>
    <scope>NUCLEOTIDE SEQUENCE</scope>
</reference>
<dbReference type="EMBL" id="CAEZTV010000020">
    <property type="protein sequence ID" value="CAB4575931.1"/>
    <property type="molecule type" value="Genomic_DNA"/>
</dbReference>
<organism evidence="1">
    <name type="scientific">freshwater metagenome</name>
    <dbReference type="NCBI Taxonomy" id="449393"/>
    <lineage>
        <taxon>unclassified sequences</taxon>
        <taxon>metagenomes</taxon>
        <taxon>ecological metagenomes</taxon>
    </lineage>
</organism>
<accession>A0A6J6EHC0</accession>
<protein>
    <submittedName>
        <fullName evidence="1">Unannotated protein</fullName>
    </submittedName>
</protein>
<dbReference type="Gene3D" id="3.40.630.40">
    <property type="entry name" value="Zn-dependent exopeptidases"/>
    <property type="match status" value="1"/>
</dbReference>
<sequence length="260" mass="29117">MSNSFEITTGTTPVILHIPHSSRQIPSSVRSGILLSDQQLSDELDQMTDSYTEELALAAVEWLSAKPWIFANKLSRLVIDPERFPDEREIMNKVGMGAVYLKSSTGKELRDPNFETAPLINQFFNPYATAFTNLVASVLKQFDRAVIIDVHSYRVNQHQNAVNHGQARPPMCIGTDAFHTSQALIDLAKECFAPMGEVVLNQPYAGTYVPLDFYEKDSRVQSIMMECRADQLLSADLRPHEGFRAVANSLSQLINRSNLI</sequence>
<gene>
    <name evidence="1" type="ORF">UFOPK1747_00245</name>
</gene>
<dbReference type="Pfam" id="PF05013">
    <property type="entry name" value="FGase"/>
    <property type="match status" value="1"/>
</dbReference>
<dbReference type="SUPFAM" id="SSF53187">
    <property type="entry name" value="Zn-dependent exopeptidases"/>
    <property type="match status" value="1"/>
</dbReference>
<name>A0A6J6EHC0_9ZZZZ</name>
<proteinExistence type="predicted"/>